<dbReference type="NCBIfam" id="TIGR03462">
    <property type="entry name" value="CarR_dom_SF"/>
    <property type="match status" value="1"/>
</dbReference>
<sequence length="147" mass="16469">MYLVMLLVFIGCYTLIDRRWNLYFWSGAPLRAWLVLIVGVLFFLAWDVVGIINGLFWHGENSLTLGIFVSPELPLEEVFFLAFLCYQTMIYILGAPVLWRWLRSRSATSPGSSGDDAAARQRRRSRPSAPDGTIAGGGPRVRNGGKS</sequence>
<keyword evidence="11" id="KW-1185">Reference proteome</keyword>
<dbReference type="EMBL" id="BAAAQA010000004">
    <property type="protein sequence ID" value="GAA2111025.1"/>
    <property type="molecule type" value="Genomic_DNA"/>
</dbReference>
<feature type="region of interest" description="Disordered" evidence="8">
    <location>
        <begin position="106"/>
        <end position="147"/>
    </location>
</feature>
<accession>A0ABP5J3Y7</accession>
<comment type="subcellular location">
    <subcellularLocation>
        <location evidence="1">Membrane</location>
        <topology evidence="1">Multi-pass membrane protein</topology>
    </subcellularLocation>
</comment>
<comment type="pathway">
    <text evidence="2">Carotenoid biosynthesis.</text>
</comment>
<dbReference type="RefSeq" id="WP_344223577.1">
    <property type="nucleotide sequence ID" value="NZ_BAAAQA010000004.1"/>
</dbReference>
<feature type="transmembrane region" description="Helical" evidence="9">
    <location>
        <begin position="78"/>
        <end position="102"/>
    </location>
</feature>
<evidence type="ECO:0000256" key="1">
    <source>
        <dbReference type="ARBA" id="ARBA00004141"/>
    </source>
</evidence>
<keyword evidence="5 9" id="KW-1133">Transmembrane helix</keyword>
<evidence type="ECO:0000256" key="2">
    <source>
        <dbReference type="ARBA" id="ARBA00004829"/>
    </source>
</evidence>
<keyword evidence="7" id="KW-0413">Isomerase</keyword>
<dbReference type="Proteomes" id="UP001500166">
    <property type="component" value="Unassembled WGS sequence"/>
</dbReference>
<feature type="transmembrane region" description="Helical" evidence="9">
    <location>
        <begin position="30"/>
        <end position="57"/>
    </location>
</feature>
<organism evidence="10 11">
    <name type="scientific">Kocuria atrinae</name>
    <dbReference type="NCBI Taxonomy" id="592377"/>
    <lineage>
        <taxon>Bacteria</taxon>
        <taxon>Bacillati</taxon>
        <taxon>Actinomycetota</taxon>
        <taxon>Actinomycetes</taxon>
        <taxon>Micrococcales</taxon>
        <taxon>Micrococcaceae</taxon>
        <taxon>Kocuria</taxon>
    </lineage>
</organism>
<protein>
    <recommendedName>
        <fullName evidence="12">C50 carotenoid epsilon cyclase</fullName>
    </recommendedName>
</protein>
<evidence type="ECO:0000256" key="6">
    <source>
        <dbReference type="ARBA" id="ARBA00023136"/>
    </source>
</evidence>
<keyword evidence="4" id="KW-0125">Carotenoid biosynthesis</keyword>
<evidence type="ECO:0000256" key="3">
    <source>
        <dbReference type="ARBA" id="ARBA00022692"/>
    </source>
</evidence>
<reference evidence="11" key="1">
    <citation type="journal article" date="2019" name="Int. J. Syst. Evol. Microbiol.">
        <title>The Global Catalogue of Microorganisms (GCM) 10K type strain sequencing project: providing services to taxonomists for standard genome sequencing and annotation.</title>
        <authorList>
            <consortium name="The Broad Institute Genomics Platform"/>
            <consortium name="The Broad Institute Genome Sequencing Center for Infectious Disease"/>
            <person name="Wu L."/>
            <person name="Ma J."/>
        </authorList>
    </citation>
    <scope>NUCLEOTIDE SEQUENCE [LARGE SCALE GENOMIC DNA]</scope>
    <source>
        <strain evidence="11">JCM 15914</strain>
    </source>
</reference>
<evidence type="ECO:0000256" key="7">
    <source>
        <dbReference type="ARBA" id="ARBA00023235"/>
    </source>
</evidence>
<dbReference type="InterPro" id="IPR017825">
    <property type="entry name" value="Lycopene_cyclase_dom"/>
</dbReference>
<evidence type="ECO:0000256" key="4">
    <source>
        <dbReference type="ARBA" id="ARBA00022746"/>
    </source>
</evidence>
<comment type="caution">
    <text evidence="10">The sequence shown here is derived from an EMBL/GenBank/DDBJ whole genome shotgun (WGS) entry which is preliminary data.</text>
</comment>
<evidence type="ECO:0000313" key="11">
    <source>
        <dbReference type="Proteomes" id="UP001500166"/>
    </source>
</evidence>
<keyword evidence="6 9" id="KW-0472">Membrane</keyword>
<evidence type="ECO:0008006" key="12">
    <source>
        <dbReference type="Google" id="ProtNLM"/>
    </source>
</evidence>
<proteinExistence type="predicted"/>
<keyword evidence="3 9" id="KW-0812">Transmembrane</keyword>
<name>A0ABP5J3Y7_9MICC</name>
<gene>
    <name evidence="10" type="ORF">GCM10009824_06040</name>
</gene>
<evidence type="ECO:0000256" key="9">
    <source>
        <dbReference type="SAM" id="Phobius"/>
    </source>
</evidence>
<evidence type="ECO:0000256" key="5">
    <source>
        <dbReference type="ARBA" id="ARBA00022989"/>
    </source>
</evidence>
<evidence type="ECO:0000313" key="10">
    <source>
        <dbReference type="EMBL" id="GAA2111025.1"/>
    </source>
</evidence>
<evidence type="ECO:0000256" key="8">
    <source>
        <dbReference type="SAM" id="MobiDB-lite"/>
    </source>
</evidence>